<protein>
    <submittedName>
        <fullName evidence="4">SNARE domain protein</fullName>
    </submittedName>
</protein>
<dbReference type="AlphaFoldDB" id="A0A368H5Q8"/>
<evidence type="ECO:0000313" key="4">
    <source>
        <dbReference type="EMBL" id="RCN51088.1"/>
    </source>
</evidence>
<dbReference type="GO" id="GO:0031629">
    <property type="term" value="P:synaptic vesicle fusion to presynaptic active zone membrane"/>
    <property type="evidence" value="ECO:0007669"/>
    <property type="project" value="TreeGrafter"/>
</dbReference>
<comment type="caution">
    <text evidence="4">The sequence shown here is derived from an EMBL/GenBank/DDBJ whole genome shotgun (WGS) entry which is preliminary data.</text>
</comment>
<feature type="domain" description="T-SNARE coiled-coil homology" evidence="3">
    <location>
        <begin position="154"/>
        <end position="216"/>
    </location>
</feature>
<dbReference type="GO" id="GO:0019905">
    <property type="term" value="F:syntaxin binding"/>
    <property type="evidence" value="ECO:0007669"/>
    <property type="project" value="TreeGrafter"/>
</dbReference>
<name>A0A368H5Q8_ANCCA</name>
<dbReference type="GO" id="GO:0016082">
    <property type="term" value="P:synaptic vesicle priming"/>
    <property type="evidence" value="ECO:0007669"/>
    <property type="project" value="TreeGrafter"/>
</dbReference>
<feature type="domain" description="T-SNARE coiled-coil homology" evidence="3">
    <location>
        <begin position="68"/>
        <end position="99"/>
    </location>
</feature>
<dbReference type="InterPro" id="IPR000727">
    <property type="entry name" value="T_SNARE_dom"/>
</dbReference>
<dbReference type="EMBL" id="JOJR01000017">
    <property type="protein sequence ID" value="RCN51088.1"/>
    <property type="molecule type" value="Genomic_DNA"/>
</dbReference>
<feature type="region of interest" description="Disordered" evidence="2">
    <location>
        <begin position="1"/>
        <end position="22"/>
    </location>
</feature>
<accession>A0A368H5Q8</accession>
<dbReference type="PANTHER" id="PTHR19305">
    <property type="entry name" value="SYNAPTOSOMAL ASSOCIATED PROTEIN"/>
    <property type="match status" value="1"/>
</dbReference>
<feature type="coiled-coil region" evidence="1">
    <location>
        <begin position="68"/>
        <end position="95"/>
    </location>
</feature>
<dbReference type="PROSITE" id="PS50192">
    <property type="entry name" value="T_SNARE"/>
    <property type="match status" value="2"/>
</dbReference>
<evidence type="ECO:0000313" key="5">
    <source>
        <dbReference type="Proteomes" id="UP000252519"/>
    </source>
</evidence>
<dbReference type="GO" id="GO:0031201">
    <property type="term" value="C:SNARE complex"/>
    <property type="evidence" value="ECO:0007669"/>
    <property type="project" value="TreeGrafter"/>
</dbReference>
<keyword evidence="1" id="KW-0175">Coiled coil</keyword>
<dbReference type="GO" id="GO:0005484">
    <property type="term" value="F:SNAP receptor activity"/>
    <property type="evidence" value="ECO:0007669"/>
    <property type="project" value="TreeGrafter"/>
</dbReference>
<dbReference type="SUPFAM" id="SSF58038">
    <property type="entry name" value="SNARE fusion complex"/>
    <property type="match status" value="2"/>
</dbReference>
<organism evidence="4 5">
    <name type="scientific">Ancylostoma caninum</name>
    <name type="common">Dog hookworm</name>
    <dbReference type="NCBI Taxonomy" id="29170"/>
    <lineage>
        <taxon>Eukaryota</taxon>
        <taxon>Metazoa</taxon>
        <taxon>Ecdysozoa</taxon>
        <taxon>Nematoda</taxon>
        <taxon>Chromadorea</taxon>
        <taxon>Rhabditida</taxon>
        <taxon>Rhabditina</taxon>
        <taxon>Rhabditomorpha</taxon>
        <taxon>Strongyloidea</taxon>
        <taxon>Ancylostomatidae</taxon>
        <taxon>Ancylostomatinae</taxon>
        <taxon>Ancylostoma</taxon>
    </lineage>
</organism>
<dbReference type="GO" id="GO:0098793">
    <property type="term" value="C:presynapse"/>
    <property type="evidence" value="ECO:0007669"/>
    <property type="project" value="GOC"/>
</dbReference>
<dbReference type="Proteomes" id="UP000252519">
    <property type="component" value="Unassembled WGS sequence"/>
</dbReference>
<evidence type="ECO:0000256" key="1">
    <source>
        <dbReference type="SAM" id="Coils"/>
    </source>
</evidence>
<evidence type="ECO:0000259" key="3">
    <source>
        <dbReference type="PROSITE" id="PS50192"/>
    </source>
</evidence>
<dbReference type="OrthoDB" id="19261at2759"/>
<gene>
    <name evidence="4" type="ORF">ANCCAN_02875</name>
</gene>
<evidence type="ECO:0000256" key="2">
    <source>
        <dbReference type="SAM" id="MobiDB-lite"/>
    </source>
</evidence>
<dbReference type="Gene3D" id="1.20.5.110">
    <property type="match status" value="2"/>
</dbReference>
<dbReference type="GO" id="GO:0005886">
    <property type="term" value="C:plasma membrane"/>
    <property type="evidence" value="ECO:0007669"/>
    <property type="project" value="TreeGrafter"/>
</dbReference>
<dbReference type="PANTHER" id="PTHR19305:SF10">
    <property type="entry name" value="T-SNARE PROTEIN AEX-4"/>
    <property type="match status" value="1"/>
</dbReference>
<dbReference type="STRING" id="29170.A0A368H5Q8"/>
<sequence length="219" mass="25008">MAVKRGDIDNFPNLAPPSDQGNERLKLKMVDFDAEILRLNYEALGCTNRMVAELEKINEDGVMALAALENQDEQLDKLESNLHQINDDISAVRNDIKKMERCCCFNFLCLPLKRYRKNKDKENKERAVASSIIVKNRPSIRRRNADFIPKLTEDAIEDEIEGNLRQVDDTLNSIKHLAVDINVQLSIQEPKLDRIQDLMENSDLAMGGANERVKKLLSD</sequence>
<proteinExistence type="predicted"/>
<reference evidence="4 5" key="1">
    <citation type="submission" date="2014-10" db="EMBL/GenBank/DDBJ databases">
        <title>Draft genome of the hookworm Ancylostoma caninum.</title>
        <authorList>
            <person name="Mitreva M."/>
        </authorList>
    </citation>
    <scope>NUCLEOTIDE SEQUENCE [LARGE SCALE GENOMIC DNA]</scope>
    <source>
        <strain evidence="4 5">Baltimore</strain>
    </source>
</reference>
<keyword evidence="5" id="KW-1185">Reference proteome</keyword>
<dbReference type="SMART" id="SM00397">
    <property type="entry name" value="t_SNARE"/>
    <property type="match status" value="2"/>
</dbReference>